<evidence type="ECO:0000256" key="2">
    <source>
        <dbReference type="ARBA" id="ARBA00022670"/>
    </source>
</evidence>
<reference evidence="6" key="1">
    <citation type="submission" date="2017-02" db="UniProtKB">
        <authorList>
            <consortium name="WormBaseParasite"/>
        </authorList>
    </citation>
    <scope>IDENTIFICATION</scope>
</reference>
<dbReference type="STRING" id="131310.A0A0N4Z033"/>
<proteinExistence type="inferred from homology"/>
<dbReference type="InterPro" id="IPR038765">
    <property type="entry name" value="Papain-like_cys_pep_sf"/>
</dbReference>
<dbReference type="PROSITE" id="PS50600">
    <property type="entry name" value="ULP_PROTEASE"/>
    <property type="match status" value="1"/>
</dbReference>
<evidence type="ECO:0000256" key="1">
    <source>
        <dbReference type="ARBA" id="ARBA00005234"/>
    </source>
</evidence>
<dbReference type="Gene3D" id="3.40.395.10">
    <property type="entry name" value="Adenoviral Proteinase, Chain A"/>
    <property type="match status" value="1"/>
</dbReference>
<evidence type="ECO:0000259" key="4">
    <source>
        <dbReference type="PROSITE" id="PS50600"/>
    </source>
</evidence>
<sequence>MENNSGSNSKKPNPVVKFFRRLKSQLVKKFTFSFRRNKNKKNDNKVVLPKGYPSDSRYYLDSSLLEPLIKNLIEIVDKEHENQYFAEFIDLYSSIFAIKKEVDFVSIANELIIPLIKQKLHHKSIFIIPCVYNSHWILFYVSLQDETIYTHDSLMMYCDDATYINPFYITFKQRFSIIFGVNISSFKIVFDKTTLRQEDSDKVNCGMFVLIKIYRLLNMSVNKTIKNPTFNYIDFWKLRTYSYDTALMAQKIAELHQ</sequence>
<dbReference type="AlphaFoldDB" id="A0A0N4Z033"/>
<evidence type="ECO:0000313" key="6">
    <source>
        <dbReference type="WBParaSite" id="PTRK_0000006500.1"/>
    </source>
</evidence>
<dbReference type="SUPFAM" id="SSF54001">
    <property type="entry name" value="Cysteine proteinases"/>
    <property type="match status" value="1"/>
</dbReference>
<dbReference type="GO" id="GO:0008234">
    <property type="term" value="F:cysteine-type peptidase activity"/>
    <property type="evidence" value="ECO:0007669"/>
    <property type="project" value="InterPro"/>
</dbReference>
<feature type="domain" description="Ubiquitin-like protease family profile" evidence="4">
    <location>
        <begin position="1"/>
        <end position="216"/>
    </location>
</feature>
<evidence type="ECO:0000256" key="3">
    <source>
        <dbReference type="ARBA" id="ARBA00022801"/>
    </source>
</evidence>
<dbReference type="Proteomes" id="UP000038045">
    <property type="component" value="Unplaced"/>
</dbReference>
<accession>A0A0N4Z033</accession>
<evidence type="ECO:0000313" key="5">
    <source>
        <dbReference type="Proteomes" id="UP000038045"/>
    </source>
</evidence>
<protein>
    <submittedName>
        <fullName evidence="6">ULP_PROTEASE domain-containing protein</fullName>
    </submittedName>
</protein>
<keyword evidence="5" id="KW-1185">Reference proteome</keyword>
<keyword evidence="2" id="KW-0645">Protease</keyword>
<dbReference type="WBParaSite" id="PTRK_0000006500.1">
    <property type="protein sequence ID" value="PTRK_0000006500.1"/>
    <property type="gene ID" value="PTRK_0000006500"/>
</dbReference>
<keyword evidence="3" id="KW-0378">Hydrolase</keyword>
<name>A0A0N4Z033_PARTI</name>
<dbReference type="GO" id="GO:0006508">
    <property type="term" value="P:proteolysis"/>
    <property type="evidence" value="ECO:0007669"/>
    <property type="project" value="UniProtKB-KW"/>
</dbReference>
<dbReference type="Pfam" id="PF02902">
    <property type="entry name" value="Peptidase_C48"/>
    <property type="match status" value="1"/>
</dbReference>
<organism evidence="5 6">
    <name type="scientific">Parastrongyloides trichosuri</name>
    <name type="common">Possum-specific nematode worm</name>
    <dbReference type="NCBI Taxonomy" id="131310"/>
    <lineage>
        <taxon>Eukaryota</taxon>
        <taxon>Metazoa</taxon>
        <taxon>Ecdysozoa</taxon>
        <taxon>Nematoda</taxon>
        <taxon>Chromadorea</taxon>
        <taxon>Rhabditida</taxon>
        <taxon>Tylenchina</taxon>
        <taxon>Panagrolaimomorpha</taxon>
        <taxon>Strongyloidoidea</taxon>
        <taxon>Strongyloididae</taxon>
        <taxon>Parastrongyloides</taxon>
    </lineage>
</organism>
<comment type="similarity">
    <text evidence="1">Belongs to the peptidase C48 family.</text>
</comment>
<dbReference type="InterPro" id="IPR003653">
    <property type="entry name" value="Peptidase_C48_C"/>
</dbReference>